<dbReference type="GO" id="GO:0015074">
    <property type="term" value="P:DNA integration"/>
    <property type="evidence" value="ECO:0007669"/>
    <property type="project" value="InterPro"/>
</dbReference>
<dbReference type="EMBL" id="JAVXUO010001376">
    <property type="protein sequence ID" value="KAK2982952.1"/>
    <property type="molecule type" value="Genomic_DNA"/>
</dbReference>
<dbReference type="GO" id="GO:0003676">
    <property type="term" value="F:nucleic acid binding"/>
    <property type="evidence" value="ECO:0007669"/>
    <property type="project" value="InterPro"/>
</dbReference>
<dbReference type="SMART" id="SM00205">
    <property type="entry name" value="THN"/>
    <property type="match status" value="1"/>
</dbReference>
<dbReference type="Proteomes" id="UP001187471">
    <property type="component" value="Unassembled WGS sequence"/>
</dbReference>
<keyword evidence="4" id="KW-1185">Reference proteome</keyword>
<dbReference type="PROSITE" id="PS50994">
    <property type="entry name" value="INTEGRASE"/>
    <property type="match status" value="1"/>
</dbReference>
<name>A0AA88UPK6_9ASTE</name>
<dbReference type="Gene3D" id="2.60.110.10">
    <property type="entry name" value="Thaumatin"/>
    <property type="match status" value="1"/>
</dbReference>
<evidence type="ECO:0000313" key="4">
    <source>
        <dbReference type="Proteomes" id="UP001187471"/>
    </source>
</evidence>
<dbReference type="InterPro" id="IPR001584">
    <property type="entry name" value="Integrase_cat-core"/>
</dbReference>
<dbReference type="InterPro" id="IPR001938">
    <property type="entry name" value="Thaumatin"/>
</dbReference>
<dbReference type="InterPro" id="IPR039537">
    <property type="entry name" value="Retrotran_Ty1/copia-like"/>
</dbReference>
<dbReference type="InterPro" id="IPR037176">
    <property type="entry name" value="Osmotin/thaumatin-like_sf"/>
</dbReference>
<dbReference type="SUPFAM" id="SSF49870">
    <property type="entry name" value="Osmotin, thaumatin-like protein"/>
    <property type="match status" value="1"/>
</dbReference>
<protein>
    <recommendedName>
        <fullName evidence="2">Integrase catalytic domain-containing protein</fullName>
    </recommendedName>
</protein>
<dbReference type="PANTHER" id="PTHR42648:SF31">
    <property type="entry name" value="RNA-DIRECTED DNA POLYMERASE"/>
    <property type="match status" value="1"/>
</dbReference>
<reference evidence="3" key="1">
    <citation type="submission" date="2022-12" db="EMBL/GenBank/DDBJ databases">
        <title>Draft genome assemblies for two species of Escallonia (Escalloniales).</title>
        <authorList>
            <person name="Chanderbali A."/>
            <person name="Dervinis C."/>
            <person name="Anghel I."/>
            <person name="Soltis D."/>
            <person name="Soltis P."/>
            <person name="Zapata F."/>
        </authorList>
    </citation>
    <scope>NUCLEOTIDE SEQUENCE</scope>
    <source>
        <strain evidence="3">UCBG92.1500</strain>
        <tissue evidence="3">Leaf</tissue>
    </source>
</reference>
<feature type="domain" description="Integrase catalytic" evidence="2">
    <location>
        <begin position="156"/>
        <end position="331"/>
    </location>
</feature>
<feature type="region of interest" description="Disordered" evidence="1">
    <location>
        <begin position="121"/>
        <end position="144"/>
    </location>
</feature>
<dbReference type="PROSITE" id="PS51367">
    <property type="entry name" value="THAUMATIN_2"/>
    <property type="match status" value="1"/>
</dbReference>
<dbReference type="SUPFAM" id="SSF53098">
    <property type="entry name" value="Ribonuclease H-like"/>
    <property type="match status" value="1"/>
</dbReference>
<gene>
    <name evidence="3" type="ORF">RJ640_006366</name>
</gene>
<evidence type="ECO:0000256" key="1">
    <source>
        <dbReference type="SAM" id="MobiDB-lite"/>
    </source>
</evidence>
<sequence length="518" mass="57352">MEKDQIVGMLLEASGIAMDTQEESYQPNSHMALNINRCSDLALIVAGRRETDCKSASTKVSVNSSEERGSIRKFVAGRFTDQMCRRRQNPFDFWRRERECRSEEKDGFCRSRRGAARRWKRSSRLELEASSPEDGGGATDHITGQPDILIDKIENPNIAPVEIPNGDKVPVKSMGRVMLGNNLDLPSRRLIGVGKARRGLYFLESTGGGAALWVHTQFDSRVKILRTDNGLEFQHHDLLAYYNKIGMERQFSCTDTPQQNGVVEQKHRHLLEVARALRFQAHLPIQFWASKPIQPLETDYPGNRKQGNSQVDSLGQSTIATNEPQIFSQPDDPVNSQVDALKSTSMDNNHNIHVDSETCDNNPSSNPSVLNQQARVILQPDSLPQVQSTIPTKRVRVYSTSLNLANECTYTVWPAVVSGHGMPPLTTTIFMLEQGESASLLIPASWSGQLWARSLCSYDFTDRFNCLTGDCGTGPQNALGADRAAGDGTTACNQEMPLVKFISSGGRSSSKALQPKLS</sequence>
<comment type="caution">
    <text evidence="3">The sequence shown here is derived from an EMBL/GenBank/DDBJ whole genome shotgun (WGS) entry which is preliminary data.</text>
</comment>
<dbReference type="PANTHER" id="PTHR42648">
    <property type="entry name" value="TRANSPOSASE, PUTATIVE-RELATED"/>
    <property type="match status" value="1"/>
</dbReference>
<proteinExistence type="predicted"/>
<dbReference type="AlphaFoldDB" id="A0AA88UPK6"/>
<dbReference type="Gene3D" id="3.30.420.10">
    <property type="entry name" value="Ribonuclease H-like superfamily/Ribonuclease H"/>
    <property type="match status" value="1"/>
</dbReference>
<evidence type="ECO:0000259" key="2">
    <source>
        <dbReference type="PROSITE" id="PS50994"/>
    </source>
</evidence>
<organism evidence="3 4">
    <name type="scientific">Escallonia rubra</name>
    <dbReference type="NCBI Taxonomy" id="112253"/>
    <lineage>
        <taxon>Eukaryota</taxon>
        <taxon>Viridiplantae</taxon>
        <taxon>Streptophyta</taxon>
        <taxon>Embryophyta</taxon>
        <taxon>Tracheophyta</taxon>
        <taxon>Spermatophyta</taxon>
        <taxon>Magnoliopsida</taxon>
        <taxon>eudicotyledons</taxon>
        <taxon>Gunneridae</taxon>
        <taxon>Pentapetalae</taxon>
        <taxon>asterids</taxon>
        <taxon>campanulids</taxon>
        <taxon>Escalloniales</taxon>
        <taxon>Escalloniaceae</taxon>
        <taxon>Escallonia</taxon>
    </lineage>
</organism>
<evidence type="ECO:0000313" key="3">
    <source>
        <dbReference type="EMBL" id="KAK2982952.1"/>
    </source>
</evidence>
<dbReference type="InterPro" id="IPR036397">
    <property type="entry name" value="RNaseH_sf"/>
</dbReference>
<dbReference type="InterPro" id="IPR012337">
    <property type="entry name" value="RNaseH-like_sf"/>
</dbReference>
<dbReference type="Pfam" id="PF00314">
    <property type="entry name" value="Thaumatin"/>
    <property type="match status" value="1"/>
</dbReference>
<accession>A0AA88UPK6</accession>